<keyword evidence="2" id="KW-0028">Amino-acid biosynthesis</keyword>
<dbReference type="PROSITE" id="PS50158">
    <property type="entry name" value="ZF_CCHC"/>
    <property type="match status" value="1"/>
</dbReference>
<dbReference type="InterPro" id="IPR057670">
    <property type="entry name" value="SH3_retrovirus"/>
</dbReference>
<evidence type="ECO:0000256" key="2">
    <source>
        <dbReference type="RuleBase" id="RU003657"/>
    </source>
</evidence>
<dbReference type="Gene3D" id="3.40.50.880">
    <property type="match status" value="1"/>
</dbReference>
<dbReference type="InterPro" id="IPR025724">
    <property type="entry name" value="GAG-pre-integrase_dom"/>
</dbReference>
<dbReference type="Pfam" id="PF00098">
    <property type="entry name" value="zf-CCHC"/>
    <property type="match status" value="2"/>
</dbReference>
<dbReference type="InterPro" id="IPR036397">
    <property type="entry name" value="RNaseH_sf"/>
</dbReference>
<dbReference type="Pfam" id="PF07727">
    <property type="entry name" value="RVT_2"/>
    <property type="match status" value="1"/>
</dbReference>
<evidence type="ECO:0000259" key="3">
    <source>
        <dbReference type="PROSITE" id="PS50158"/>
    </source>
</evidence>
<dbReference type="PROSITE" id="PS51273">
    <property type="entry name" value="GATASE_TYPE_1"/>
    <property type="match status" value="1"/>
</dbReference>
<dbReference type="PANTHER" id="PTHR21235">
    <property type="entry name" value="IMIDAZOLE GLYCEROL PHOSPHATE SYNTHASE SUBUNIT HISF/H IGP SYNTHASE SUBUNIT HISF/H"/>
    <property type="match status" value="1"/>
</dbReference>
<dbReference type="Pfam" id="PF00977">
    <property type="entry name" value="His_biosynth"/>
    <property type="match status" value="2"/>
</dbReference>
<dbReference type="EMBL" id="OIVN01001689">
    <property type="protein sequence ID" value="SPC96660.1"/>
    <property type="molecule type" value="Genomic_DNA"/>
</dbReference>
<dbReference type="InterPro" id="IPR011060">
    <property type="entry name" value="RibuloseP-bd_barrel"/>
</dbReference>
<dbReference type="Gene3D" id="3.30.420.10">
    <property type="entry name" value="Ribonuclease H-like superfamily/Ribonuclease H"/>
    <property type="match status" value="1"/>
</dbReference>
<dbReference type="InterPro" id="IPR006062">
    <property type="entry name" value="His_biosynth"/>
</dbReference>
<dbReference type="SUPFAM" id="SSF53098">
    <property type="entry name" value="Ribonuclease H-like"/>
    <property type="match status" value="1"/>
</dbReference>
<dbReference type="GO" id="GO:0003676">
    <property type="term" value="F:nucleic acid binding"/>
    <property type="evidence" value="ECO:0007669"/>
    <property type="project" value="InterPro"/>
</dbReference>
<dbReference type="PROSITE" id="PS50994">
    <property type="entry name" value="INTEGRASE"/>
    <property type="match status" value="1"/>
</dbReference>
<keyword evidence="2" id="KW-0368">Histidine biosynthesis</keyword>
<dbReference type="SMART" id="SM00343">
    <property type="entry name" value="ZnF_C2HC"/>
    <property type="match status" value="2"/>
</dbReference>
<evidence type="ECO:0008006" key="6">
    <source>
        <dbReference type="Google" id="ProtNLM"/>
    </source>
</evidence>
<dbReference type="GO" id="GO:0000105">
    <property type="term" value="P:L-histidine biosynthetic process"/>
    <property type="evidence" value="ECO:0007669"/>
    <property type="project" value="UniProtKB-KW"/>
</dbReference>
<proteinExistence type="inferred from homology"/>
<dbReference type="SUPFAM" id="SSF51366">
    <property type="entry name" value="Ribulose-phoshate binding barrel"/>
    <property type="match status" value="2"/>
</dbReference>
<keyword evidence="1" id="KW-0479">Metal-binding</keyword>
<evidence type="ECO:0000313" key="5">
    <source>
        <dbReference type="EMBL" id="SPC96660.1"/>
    </source>
</evidence>
<dbReference type="InterPro" id="IPR013103">
    <property type="entry name" value="RVT_2"/>
</dbReference>
<dbReference type="PANTHER" id="PTHR21235:SF2">
    <property type="entry name" value="IMIDAZOLE GLYCEROL PHOSPHATE SYNTHASE HISHF"/>
    <property type="match status" value="1"/>
</dbReference>
<dbReference type="InterPro" id="IPR001878">
    <property type="entry name" value="Znf_CCHC"/>
</dbReference>
<evidence type="ECO:0000256" key="1">
    <source>
        <dbReference type="PROSITE-ProRule" id="PRU00047"/>
    </source>
</evidence>
<dbReference type="InterPro" id="IPR043502">
    <property type="entry name" value="DNA/RNA_pol_sf"/>
</dbReference>
<dbReference type="InterPro" id="IPR050064">
    <property type="entry name" value="IGPS_HisA/HisF"/>
</dbReference>
<feature type="domain" description="CCHC-type" evidence="3">
    <location>
        <begin position="487"/>
        <end position="502"/>
    </location>
</feature>
<dbReference type="GO" id="GO:0008270">
    <property type="term" value="F:zinc ion binding"/>
    <property type="evidence" value="ECO:0007669"/>
    <property type="project" value="UniProtKB-KW"/>
</dbReference>
<protein>
    <recommendedName>
        <fullName evidence="6">Imidazole glycerol phosphate synthase hisHF</fullName>
    </recommendedName>
</protein>
<dbReference type="InterPro" id="IPR001584">
    <property type="entry name" value="Integrase_cat-core"/>
</dbReference>
<dbReference type="Gene3D" id="4.10.60.10">
    <property type="entry name" value="Zinc finger, CCHC-type"/>
    <property type="match status" value="1"/>
</dbReference>
<keyword evidence="1" id="KW-0863">Zinc-finger</keyword>
<dbReference type="SUPFAM" id="SSF56672">
    <property type="entry name" value="DNA/RNA polymerases"/>
    <property type="match status" value="1"/>
</dbReference>
<dbReference type="InterPro" id="IPR012337">
    <property type="entry name" value="RNaseH-like_sf"/>
</dbReference>
<dbReference type="Gene3D" id="3.20.20.70">
    <property type="entry name" value="Aldolase class I"/>
    <property type="match status" value="2"/>
</dbReference>
<name>A0A2N9GB15_FAGSY</name>
<keyword evidence="1" id="KW-0862">Zinc</keyword>
<dbReference type="InterPro" id="IPR036875">
    <property type="entry name" value="Znf_CCHC_sf"/>
</dbReference>
<accession>A0A2N9GB15</accession>
<dbReference type="CDD" id="cd09272">
    <property type="entry name" value="RNase_HI_RT_Ty1"/>
    <property type="match status" value="1"/>
</dbReference>
<dbReference type="InterPro" id="IPR017926">
    <property type="entry name" value="GATASE"/>
</dbReference>
<comment type="similarity">
    <text evidence="2">Belongs to the HisA/HisF family.</text>
</comment>
<sequence>MSSSSNGAPHPLVKARMAEALCTYIEKDRPFLGICLGLQLLFESSEENGPVNGLGLIPGVVGRFDSSNGFRVPHIGWNALKIKNNSEILDDIGNRHVYFVHSYRAMPKPEGKASKLAKRVIACLDVRTNDNGDLVVTKGDQYDVREHTKENEVRNLGKPVELAGQYYIDGADEVSFLNITGFRDFPLGDLPMLQVLRYTSENVFVPLTVGGGIRDFTDANGRHYTSLEVASEYFRSGADKISIGSDAVYAAEEYLRTGVKTGKSSLEQISRVYGNQADNVCVRFTGKNYTAWEFQLETFLKGKALWGHIDGSSKGGSSEADKAAWAAKDNQIMSAKAMWDYLKQVYHQDNNARRFHLELAIANYTQGDLSVQDYYSGFLTLWNDYSDLVTAKVSAEGLASVQHVHRTSQRDQFLMKLRPEFESIRASLVNRDPVPTLEACFGELLREEQRLNTQNLMEQSRIASNTVSVAYAAHGKGKGRDMSTTQCYSCKKYGHIAPNCPQKFCNYCKQPGHIIKECTIRPSRSTKAYHAVVTDDSQPAANAVSSAVVLQPPAPSLTREMVQEMIVSAFSALGFQGTGSSPSWILDSGASNHMTNSLHGLSNVREYCGSSHIQTANVSVGQLVDQDYGVNFTHDGCVVQDQMSGQVIAKGPKHGRLFSLQIPAPRNLPPFLSLLCNKSRVSPEVWHKRLGHPNSRILSYLLKSGLLNNKEHFSSAVFSDCATCKLGKSKILPFPSEGSRATHSFEIIHSDVWGISPTISHAQYKYFVTFIDDYSKYTWVYFLRHKSEVFPMFKLFLALVQTQFSATVKILRSDSGGEYMSHEFQSFLHSKGIISQRSCPYTPQQNGVAERKNRHLLDVVRTLLIESSVPPKFWVEALTTATFLINRLPSQALNLESPYFRLYHHHPTYTNLHTFGCVCFMHLPPPDRNKLSAQSIRCAFLGYSVTQKGYVCYDPTSNRVRVSRNVLFFENQWFFPMSSSSESPVAFLPSFDDTLHDPRPLIERFQPGMVYQRRSPVLPPSAPILPPVPLRRSSRVSAPPDRYGFPLTGTTSSALSATLSSIAVPTSYSQAVKEKCWQQAMQEELCALEANKTWDVIDCPAGVTPLGCKWVYSIKVKSDGSLDRYKARLVALGNNQEYGVNYEETFAPVAKMTTIRTILAIAASQNWDLHQMDVKNAFLHGDLKEDVYMRPPAEITTGAHGIFLSQHKYAQDLVAAAGLQDSTPLDTPMELNLKLRKEEGDLLSDPVSYRTLVGSLVYLTITRPDISYAVQQVSQFMASPRHLHMAAVRRIIRYVHGTALRGLSYPAGWCMFLGPALISWKSKKQDRVSKSSTESEYRAMSQACAEILWLRGLLTELGFSPRGPTSLHADNTSAIHISANPIFHERTKHIEVDCHFIREAFEAQTISLPHVPTNLQVADIFTKALTRQRHNFLTNKLMLAVVVSIDPRRVYLKNPDDVEFKAVRLTNPGPNGEEYAWYQCTVNGGREGRPIGAYELAKAVEELGAGEILLNCIDCDGQGKGFDIDLIKLISDAVSIPVIASSGAGGVEHFSEVFAKTNASAALAAGIFHRKEVPVQSVKEHLSKEGIEVRI</sequence>
<reference evidence="5" key="1">
    <citation type="submission" date="2018-02" db="EMBL/GenBank/DDBJ databases">
        <authorList>
            <person name="Cohen D.B."/>
            <person name="Kent A.D."/>
        </authorList>
    </citation>
    <scope>NUCLEOTIDE SEQUENCE</scope>
</reference>
<evidence type="ECO:0000259" key="4">
    <source>
        <dbReference type="PROSITE" id="PS50994"/>
    </source>
</evidence>
<dbReference type="GO" id="GO:0000107">
    <property type="term" value="F:imidazoleglycerol-phosphate synthase activity"/>
    <property type="evidence" value="ECO:0007669"/>
    <property type="project" value="TreeGrafter"/>
</dbReference>
<dbReference type="SUPFAM" id="SSF57756">
    <property type="entry name" value="Retrovirus zinc finger-like domains"/>
    <property type="match status" value="1"/>
</dbReference>
<dbReference type="Pfam" id="PF25597">
    <property type="entry name" value="SH3_retrovirus"/>
    <property type="match status" value="1"/>
</dbReference>
<feature type="domain" description="Integrase catalytic" evidence="4">
    <location>
        <begin position="731"/>
        <end position="906"/>
    </location>
</feature>
<dbReference type="InterPro" id="IPR013785">
    <property type="entry name" value="Aldolase_TIM"/>
</dbReference>
<dbReference type="Pfam" id="PF00665">
    <property type="entry name" value="rve"/>
    <property type="match status" value="1"/>
</dbReference>
<gene>
    <name evidence="5" type="ORF">FSB_LOCUS24542</name>
</gene>
<dbReference type="Pfam" id="PF13976">
    <property type="entry name" value="gag_pre-integrs"/>
    <property type="match status" value="1"/>
</dbReference>
<dbReference type="InterPro" id="IPR029062">
    <property type="entry name" value="Class_I_gatase-like"/>
</dbReference>
<dbReference type="Pfam" id="PF00117">
    <property type="entry name" value="GATase"/>
    <property type="match status" value="1"/>
</dbReference>
<organism evidence="5">
    <name type="scientific">Fagus sylvatica</name>
    <name type="common">Beechnut</name>
    <dbReference type="NCBI Taxonomy" id="28930"/>
    <lineage>
        <taxon>Eukaryota</taxon>
        <taxon>Viridiplantae</taxon>
        <taxon>Streptophyta</taxon>
        <taxon>Embryophyta</taxon>
        <taxon>Tracheophyta</taxon>
        <taxon>Spermatophyta</taxon>
        <taxon>Magnoliopsida</taxon>
        <taxon>eudicotyledons</taxon>
        <taxon>Gunneridae</taxon>
        <taxon>Pentapetalae</taxon>
        <taxon>rosids</taxon>
        <taxon>fabids</taxon>
        <taxon>Fagales</taxon>
        <taxon>Fagaceae</taxon>
        <taxon>Fagus</taxon>
    </lineage>
</organism>
<dbReference type="GO" id="GO:0015074">
    <property type="term" value="P:DNA integration"/>
    <property type="evidence" value="ECO:0007669"/>
    <property type="project" value="InterPro"/>
</dbReference>
<dbReference type="SUPFAM" id="SSF52317">
    <property type="entry name" value="Class I glutamine amidotransferase-like"/>
    <property type="match status" value="1"/>
</dbReference>